<name>A0ABW2V7R8_9BACL</name>
<gene>
    <name evidence="1" type="ORF">ACFQWB_13360</name>
</gene>
<accession>A0ABW2V7R8</accession>
<evidence type="ECO:0000313" key="2">
    <source>
        <dbReference type="Proteomes" id="UP001596528"/>
    </source>
</evidence>
<dbReference type="RefSeq" id="WP_170209483.1">
    <property type="nucleotide sequence ID" value="NZ_JBHTGQ010000031.1"/>
</dbReference>
<proteinExistence type="predicted"/>
<sequence length="54" mass="6125">MKKAQSLHELQIGGKPDLPDRGILYFFYALEGEHTYPSIWDHAEPLKPDPALSC</sequence>
<reference evidence="2" key="1">
    <citation type="journal article" date="2019" name="Int. J. Syst. Evol. Microbiol.">
        <title>The Global Catalogue of Microorganisms (GCM) 10K type strain sequencing project: providing services to taxonomists for standard genome sequencing and annotation.</title>
        <authorList>
            <consortium name="The Broad Institute Genomics Platform"/>
            <consortium name="The Broad Institute Genome Sequencing Center for Infectious Disease"/>
            <person name="Wu L."/>
            <person name="Ma J."/>
        </authorList>
    </citation>
    <scope>NUCLEOTIDE SEQUENCE [LARGE SCALE GENOMIC DNA]</scope>
    <source>
        <strain evidence="2">JCM 18657</strain>
    </source>
</reference>
<evidence type="ECO:0000313" key="1">
    <source>
        <dbReference type="EMBL" id="MFC7750909.1"/>
    </source>
</evidence>
<dbReference type="Proteomes" id="UP001596528">
    <property type="component" value="Unassembled WGS sequence"/>
</dbReference>
<dbReference type="EMBL" id="JBHTGQ010000031">
    <property type="protein sequence ID" value="MFC7750909.1"/>
    <property type="molecule type" value="Genomic_DNA"/>
</dbReference>
<organism evidence="1 2">
    <name type="scientific">Paenibacillus thermoaerophilus</name>
    <dbReference type="NCBI Taxonomy" id="1215385"/>
    <lineage>
        <taxon>Bacteria</taxon>
        <taxon>Bacillati</taxon>
        <taxon>Bacillota</taxon>
        <taxon>Bacilli</taxon>
        <taxon>Bacillales</taxon>
        <taxon>Paenibacillaceae</taxon>
        <taxon>Paenibacillus</taxon>
    </lineage>
</organism>
<keyword evidence="2" id="KW-1185">Reference proteome</keyword>
<comment type="caution">
    <text evidence="1">The sequence shown here is derived from an EMBL/GenBank/DDBJ whole genome shotgun (WGS) entry which is preliminary data.</text>
</comment>
<protein>
    <submittedName>
        <fullName evidence="1">Uncharacterized protein</fullName>
    </submittedName>
</protein>